<evidence type="ECO:0000313" key="1">
    <source>
        <dbReference type="EMBL" id="GIY10177.1"/>
    </source>
</evidence>
<comment type="caution">
    <text evidence="1">The sequence shown here is derived from an EMBL/GenBank/DDBJ whole genome shotgun (WGS) entry which is preliminary data.</text>
</comment>
<reference evidence="1 2" key="1">
    <citation type="submission" date="2021-06" db="EMBL/GenBank/DDBJ databases">
        <title>Caerostris extrusa draft genome.</title>
        <authorList>
            <person name="Kono N."/>
            <person name="Arakawa K."/>
        </authorList>
    </citation>
    <scope>NUCLEOTIDE SEQUENCE [LARGE SCALE GENOMIC DNA]</scope>
</reference>
<dbReference type="EMBL" id="BPLR01006485">
    <property type="protein sequence ID" value="GIY10177.1"/>
    <property type="molecule type" value="Genomic_DNA"/>
</dbReference>
<sequence length="32" mass="3740">DKPLYTLKDLRTVVLQKGLNELGYLYRGVFLN</sequence>
<name>A0AAV4QLN0_CAEEX</name>
<keyword evidence="2" id="KW-1185">Reference proteome</keyword>
<feature type="non-terminal residue" evidence="1">
    <location>
        <position position="1"/>
    </location>
</feature>
<gene>
    <name evidence="1" type="ORF">CEXT_247331</name>
</gene>
<dbReference type="AlphaFoldDB" id="A0AAV4QLN0"/>
<proteinExistence type="predicted"/>
<accession>A0AAV4QLN0</accession>
<protein>
    <submittedName>
        <fullName evidence="1">Uncharacterized protein</fullName>
    </submittedName>
</protein>
<dbReference type="Proteomes" id="UP001054945">
    <property type="component" value="Unassembled WGS sequence"/>
</dbReference>
<evidence type="ECO:0000313" key="2">
    <source>
        <dbReference type="Proteomes" id="UP001054945"/>
    </source>
</evidence>
<organism evidence="1 2">
    <name type="scientific">Caerostris extrusa</name>
    <name type="common">Bark spider</name>
    <name type="synonym">Caerostris bankana</name>
    <dbReference type="NCBI Taxonomy" id="172846"/>
    <lineage>
        <taxon>Eukaryota</taxon>
        <taxon>Metazoa</taxon>
        <taxon>Ecdysozoa</taxon>
        <taxon>Arthropoda</taxon>
        <taxon>Chelicerata</taxon>
        <taxon>Arachnida</taxon>
        <taxon>Araneae</taxon>
        <taxon>Araneomorphae</taxon>
        <taxon>Entelegynae</taxon>
        <taxon>Araneoidea</taxon>
        <taxon>Araneidae</taxon>
        <taxon>Caerostris</taxon>
    </lineage>
</organism>